<dbReference type="Gene3D" id="1.10.287.80">
    <property type="entry name" value="ATP synthase, gamma subunit, helix hairpin domain"/>
    <property type="match status" value="1"/>
</dbReference>
<evidence type="ECO:0000256" key="5">
    <source>
        <dbReference type="ARBA" id="ARBA00023065"/>
    </source>
</evidence>
<dbReference type="Pfam" id="PF00231">
    <property type="entry name" value="ATP-synt"/>
    <property type="match status" value="1"/>
</dbReference>
<dbReference type="GO" id="GO:0045259">
    <property type="term" value="C:proton-transporting ATP synthase complex"/>
    <property type="evidence" value="ECO:0007669"/>
    <property type="project" value="UniProtKB-KW"/>
</dbReference>
<dbReference type="GO" id="GO:0046933">
    <property type="term" value="F:proton-transporting ATP synthase activity, rotational mechanism"/>
    <property type="evidence" value="ECO:0007669"/>
    <property type="project" value="InterPro"/>
</dbReference>
<reference evidence="9" key="1">
    <citation type="submission" date="2018-06" db="EMBL/GenBank/DDBJ databases">
        <authorList>
            <person name="Zhirakovskaya E."/>
        </authorList>
    </citation>
    <scope>NUCLEOTIDE SEQUENCE</scope>
</reference>
<evidence type="ECO:0000256" key="3">
    <source>
        <dbReference type="ARBA" id="ARBA00022448"/>
    </source>
</evidence>
<keyword evidence="7" id="KW-0139">CF(1)</keyword>
<comment type="subcellular location">
    <subcellularLocation>
        <location evidence="1">Membrane</location>
        <topology evidence="1">Peripheral membrane protein</topology>
    </subcellularLocation>
</comment>
<protein>
    <submittedName>
        <fullName evidence="9">ATP synthase gamma chain</fullName>
        <ecNumber evidence="9">3.6.3.14</ecNumber>
    </submittedName>
</protein>
<evidence type="ECO:0000256" key="8">
    <source>
        <dbReference type="ARBA" id="ARBA00023310"/>
    </source>
</evidence>
<evidence type="ECO:0000256" key="2">
    <source>
        <dbReference type="ARBA" id="ARBA00007681"/>
    </source>
</evidence>
<keyword evidence="9" id="KW-0378">Hydrolase</keyword>
<keyword evidence="8" id="KW-0066">ATP synthesis</keyword>
<comment type="similarity">
    <text evidence="2">Belongs to the ATPase gamma chain family.</text>
</comment>
<evidence type="ECO:0000313" key="9">
    <source>
        <dbReference type="EMBL" id="VAV86100.1"/>
    </source>
</evidence>
<dbReference type="AlphaFoldDB" id="A0A3B0QXK8"/>
<dbReference type="PROSITE" id="PS00153">
    <property type="entry name" value="ATPASE_GAMMA"/>
    <property type="match status" value="1"/>
</dbReference>
<accession>A0A3B0QXK8</accession>
<feature type="non-terminal residue" evidence="9">
    <location>
        <position position="1"/>
    </location>
</feature>
<dbReference type="GO" id="GO:0016787">
    <property type="term" value="F:hydrolase activity"/>
    <property type="evidence" value="ECO:0007669"/>
    <property type="project" value="UniProtKB-KW"/>
</dbReference>
<evidence type="ECO:0000256" key="7">
    <source>
        <dbReference type="ARBA" id="ARBA00023196"/>
    </source>
</evidence>
<keyword evidence="4" id="KW-0375">Hydrogen ion transport</keyword>
<evidence type="ECO:0000256" key="6">
    <source>
        <dbReference type="ARBA" id="ARBA00023136"/>
    </source>
</evidence>
<name>A0A3B0QXK8_9ZZZZ</name>
<dbReference type="EC" id="3.6.3.14" evidence="9"/>
<organism evidence="9">
    <name type="scientific">hydrothermal vent metagenome</name>
    <dbReference type="NCBI Taxonomy" id="652676"/>
    <lineage>
        <taxon>unclassified sequences</taxon>
        <taxon>metagenomes</taxon>
        <taxon>ecological metagenomes</taxon>
    </lineage>
</organism>
<sequence>ATELRDQLLLTYNKARQAAITNEILEIVGGAEALNN</sequence>
<dbReference type="InterPro" id="IPR035968">
    <property type="entry name" value="ATP_synth_F1_ATPase_gsu"/>
</dbReference>
<dbReference type="InterPro" id="IPR000131">
    <property type="entry name" value="ATP_synth_F1_gsu"/>
</dbReference>
<keyword evidence="6" id="KW-0472">Membrane</keyword>
<evidence type="ECO:0000256" key="1">
    <source>
        <dbReference type="ARBA" id="ARBA00004170"/>
    </source>
</evidence>
<gene>
    <name evidence="9" type="ORF">MNBD_BACTEROID02-1100</name>
</gene>
<keyword evidence="5" id="KW-0406">Ion transport</keyword>
<evidence type="ECO:0000256" key="4">
    <source>
        <dbReference type="ARBA" id="ARBA00022781"/>
    </source>
</evidence>
<keyword evidence="3" id="KW-0813">Transport</keyword>
<dbReference type="EMBL" id="UOEB01000292">
    <property type="protein sequence ID" value="VAV86100.1"/>
    <property type="molecule type" value="Genomic_DNA"/>
</dbReference>
<dbReference type="SUPFAM" id="SSF52943">
    <property type="entry name" value="ATP synthase (F1-ATPase), gamma subunit"/>
    <property type="match status" value="1"/>
</dbReference>
<dbReference type="InterPro" id="IPR023632">
    <property type="entry name" value="ATP_synth_F1_gsu_CS"/>
</dbReference>
<proteinExistence type="inferred from homology"/>